<dbReference type="Proteomes" id="UP000178481">
    <property type="component" value="Unassembled WGS sequence"/>
</dbReference>
<accession>A0A1G2QD74</accession>
<name>A0A1G2QD74_9BACT</name>
<organism evidence="1 2">
    <name type="scientific">Candidatus Vogelbacteria bacterium RIFOXYD1_FULL_42_15</name>
    <dbReference type="NCBI Taxonomy" id="1802437"/>
    <lineage>
        <taxon>Bacteria</taxon>
        <taxon>Candidatus Vogeliibacteriota</taxon>
    </lineage>
</organism>
<evidence type="ECO:0000313" key="2">
    <source>
        <dbReference type="Proteomes" id="UP000178481"/>
    </source>
</evidence>
<comment type="caution">
    <text evidence="1">The sequence shown here is derived from an EMBL/GenBank/DDBJ whole genome shotgun (WGS) entry which is preliminary data.</text>
</comment>
<dbReference type="EMBL" id="MHTI01000037">
    <property type="protein sequence ID" value="OHA58039.1"/>
    <property type="molecule type" value="Genomic_DNA"/>
</dbReference>
<sequence length="219" mass="24450">MGLSIAEFRDNTGIAEERILPVEGQIVPLRLLSGMDVKIVSVSMMPEEYLKKMLAGVTLVDSPNIHPYANAAVVIDRVAPFSLRVIQTFVLRRKLVEFLERFDNVFQGFHVSHGIAKKMPMIVVGEGPDQQFYVSHYLPPIVEKGPQGTYLLDGQHRCFMCGRVGTTIEAVKIIGVSMPPRAELLSWDQTDLVDEKPELRVIGGDPYLFRDLDRVGVDG</sequence>
<gene>
    <name evidence="1" type="ORF">A2607_00285</name>
</gene>
<evidence type="ECO:0000313" key="1">
    <source>
        <dbReference type="EMBL" id="OHA58039.1"/>
    </source>
</evidence>
<protein>
    <submittedName>
        <fullName evidence="1">Uncharacterized protein</fullName>
    </submittedName>
</protein>
<reference evidence="1 2" key="1">
    <citation type="journal article" date="2016" name="Nat. Commun.">
        <title>Thousands of microbial genomes shed light on interconnected biogeochemical processes in an aquifer system.</title>
        <authorList>
            <person name="Anantharaman K."/>
            <person name="Brown C.T."/>
            <person name="Hug L.A."/>
            <person name="Sharon I."/>
            <person name="Castelle C.J."/>
            <person name="Probst A.J."/>
            <person name="Thomas B.C."/>
            <person name="Singh A."/>
            <person name="Wilkins M.J."/>
            <person name="Karaoz U."/>
            <person name="Brodie E.L."/>
            <person name="Williams K.H."/>
            <person name="Hubbard S.S."/>
            <person name="Banfield J.F."/>
        </authorList>
    </citation>
    <scope>NUCLEOTIDE SEQUENCE [LARGE SCALE GENOMIC DNA]</scope>
</reference>
<dbReference type="AlphaFoldDB" id="A0A1G2QD74"/>
<proteinExistence type="predicted"/>